<comment type="caution">
    <text evidence="2">The sequence shown here is derived from an EMBL/GenBank/DDBJ whole genome shotgun (WGS) entry which is preliminary data.</text>
</comment>
<organism evidence="2 3">
    <name type="scientific">Chiloscyllium punctatum</name>
    <name type="common">Brownbanded bambooshark</name>
    <name type="synonym">Hemiscyllium punctatum</name>
    <dbReference type="NCBI Taxonomy" id="137246"/>
    <lineage>
        <taxon>Eukaryota</taxon>
        <taxon>Metazoa</taxon>
        <taxon>Chordata</taxon>
        <taxon>Craniata</taxon>
        <taxon>Vertebrata</taxon>
        <taxon>Chondrichthyes</taxon>
        <taxon>Elasmobranchii</taxon>
        <taxon>Galeomorphii</taxon>
        <taxon>Galeoidea</taxon>
        <taxon>Orectolobiformes</taxon>
        <taxon>Hemiscylliidae</taxon>
        <taxon>Chiloscyllium</taxon>
    </lineage>
</organism>
<keyword evidence="3" id="KW-1185">Reference proteome</keyword>
<accession>A0A401RGL3</accession>
<protein>
    <submittedName>
        <fullName evidence="2">Uncharacterized protein</fullName>
    </submittedName>
</protein>
<feature type="compositionally biased region" description="Basic and acidic residues" evidence="1">
    <location>
        <begin position="45"/>
        <end position="55"/>
    </location>
</feature>
<feature type="region of interest" description="Disordered" evidence="1">
    <location>
        <begin position="27"/>
        <end position="55"/>
    </location>
</feature>
<reference evidence="2 3" key="1">
    <citation type="journal article" date="2018" name="Nat. Ecol. Evol.">
        <title>Shark genomes provide insights into elasmobranch evolution and the origin of vertebrates.</title>
        <authorList>
            <person name="Hara Y"/>
            <person name="Yamaguchi K"/>
            <person name="Onimaru K"/>
            <person name="Kadota M"/>
            <person name="Koyanagi M"/>
            <person name="Keeley SD"/>
            <person name="Tatsumi K"/>
            <person name="Tanaka K"/>
            <person name="Motone F"/>
            <person name="Kageyama Y"/>
            <person name="Nozu R"/>
            <person name="Adachi N"/>
            <person name="Nishimura O"/>
            <person name="Nakagawa R"/>
            <person name="Tanegashima C"/>
            <person name="Kiyatake I"/>
            <person name="Matsumoto R"/>
            <person name="Murakumo K"/>
            <person name="Nishida K"/>
            <person name="Terakita A"/>
            <person name="Kuratani S"/>
            <person name="Sato K"/>
            <person name="Hyodo S Kuraku.S."/>
        </authorList>
    </citation>
    <scope>NUCLEOTIDE SEQUENCE [LARGE SCALE GENOMIC DNA]</scope>
</reference>
<name>A0A401RGL3_CHIPU</name>
<evidence type="ECO:0000256" key="1">
    <source>
        <dbReference type="SAM" id="MobiDB-lite"/>
    </source>
</evidence>
<feature type="region of interest" description="Disordered" evidence="1">
    <location>
        <begin position="1"/>
        <end position="20"/>
    </location>
</feature>
<feature type="region of interest" description="Disordered" evidence="1">
    <location>
        <begin position="79"/>
        <end position="123"/>
    </location>
</feature>
<sequence>MEGPGMFKQRRPATQEDVKADKALKKAHAFAGDSPSVHTSGLEITPDRRATGDRSDEFLSSRSFCDCGVCRALVRSYPLDGLPGRAGPDQHQKPDTTCRNPHTGSASQRPASTFPAKSDPARNIRQSLQNDEENLERFIAAICQE</sequence>
<dbReference type="AlphaFoldDB" id="A0A401RGL3"/>
<feature type="compositionally biased region" description="Polar residues" evidence="1">
    <location>
        <begin position="97"/>
        <end position="111"/>
    </location>
</feature>
<evidence type="ECO:0000313" key="2">
    <source>
        <dbReference type="EMBL" id="GCC17289.1"/>
    </source>
</evidence>
<dbReference type="EMBL" id="BEZZ01004070">
    <property type="protein sequence ID" value="GCC17289.1"/>
    <property type="molecule type" value="Genomic_DNA"/>
</dbReference>
<evidence type="ECO:0000313" key="3">
    <source>
        <dbReference type="Proteomes" id="UP000287033"/>
    </source>
</evidence>
<gene>
    <name evidence="2" type="ORF">chiPu_0021514</name>
</gene>
<dbReference type="Proteomes" id="UP000287033">
    <property type="component" value="Unassembled WGS sequence"/>
</dbReference>
<proteinExistence type="predicted"/>